<feature type="region of interest" description="Disordered" evidence="1">
    <location>
        <begin position="416"/>
        <end position="447"/>
    </location>
</feature>
<feature type="region of interest" description="Disordered" evidence="1">
    <location>
        <begin position="231"/>
        <end position="253"/>
    </location>
</feature>
<protein>
    <submittedName>
        <fullName evidence="3">Putative transmembrane protein</fullName>
    </submittedName>
</protein>
<dbReference type="PANTHER" id="PTHR24216">
    <property type="entry name" value="PAXILLIN-RELATED"/>
    <property type="match status" value="1"/>
</dbReference>
<dbReference type="PANTHER" id="PTHR24216:SF65">
    <property type="entry name" value="PAXILLIN-LIKE PROTEIN 1"/>
    <property type="match status" value="1"/>
</dbReference>
<feature type="compositionally biased region" description="Basic and acidic residues" evidence="1">
    <location>
        <begin position="885"/>
        <end position="910"/>
    </location>
</feature>
<evidence type="ECO:0000256" key="1">
    <source>
        <dbReference type="SAM" id="MobiDB-lite"/>
    </source>
</evidence>
<evidence type="ECO:0000259" key="2">
    <source>
        <dbReference type="Pfam" id="PF26188"/>
    </source>
</evidence>
<proteinExistence type="predicted"/>
<dbReference type="Proteomes" id="UP000028840">
    <property type="component" value="Unassembled WGS sequence"/>
</dbReference>
<reference evidence="3 4" key="2">
    <citation type="journal article" date="2015" name="Eukaryot. Cell">
        <title>Genetic mapping reveals that sinefungin resistance in Toxoplasma gondii is controlled by a putative amino acid transporter locus that can be used as a negative selectable marker.</title>
        <authorList>
            <person name="Behnke M.S."/>
            <person name="Khan A."/>
            <person name="Sibley L.D."/>
        </authorList>
    </citation>
    <scope>NUCLEOTIDE SEQUENCE [LARGE SCALE GENOMIC DNA]</scope>
    <source>
        <strain evidence="3 4">VAND</strain>
    </source>
</reference>
<feature type="compositionally biased region" description="Low complexity" evidence="1">
    <location>
        <begin position="420"/>
        <end position="443"/>
    </location>
</feature>
<reference evidence="3 4" key="1">
    <citation type="submission" date="2014-08" db="EMBL/GenBank/DDBJ databases">
        <authorList>
            <person name="Sibley D."/>
            <person name="Venepally P."/>
            <person name="Karamycheva S."/>
            <person name="Hadjithomas M."/>
            <person name="Khan A."/>
            <person name="Brunk B."/>
            <person name="Roos D."/>
            <person name="Caler E."/>
            <person name="Lorenzi H."/>
        </authorList>
    </citation>
    <scope>NUCLEOTIDE SEQUENCE [LARGE SCALE GENOMIC DNA]</scope>
    <source>
        <strain evidence="3 4">VAND</strain>
    </source>
</reference>
<evidence type="ECO:0000313" key="3">
    <source>
        <dbReference type="EMBL" id="KFH09316.1"/>
    </source>
</evidence>
<evidence type="ECO:0000313" key="4">
    <source>
        <dbReference type="Proteomes" id="UP000028840"/>
    </source>
</evidence>
<feature type="region of interest" description="Disordered" evidence="1">
    <location>
        <begin position="856"/>
        <end position="963"/>
    </location>
</feature>
<dbReference type="InterPro" id="IPR058917">
    <property type="entry name" value="RESC6_dom"/>
</dbReference>
<keyword evidence="3" id="KW-0812">Transmembrane</keyword>
<dbReference type="Pfam" id="PF26188">
    <property type="entry name" value="RESC6"/>
    <property type="match status" value="1"/>
</dbReference>
<accession>A0A086Q9N4</accession>
<name>A0A086Q9N4_TOXGO</name>
<dbReference type="VEuPathDB" id="ToxoDB:TGVAND_278250"/>
<feature type="domain" description="RNA-editing substrate-binding complex 6 protein" evidence="2">
    <location>
        <begin position="448"/>
        <end position="560"/>
    </location>
</feature>
<keyword evidence="3" id="KW-0472">Membrane</keyword>
<comment type="caution">
    <text evidence="3">The sequence shown here is derived from an EMBL/GenBank/DDBJ whole genome shotgun (WGS) entry which is preliminary data.</text>
</comment>
<dbReference type="AlphaFoldDB" id="A0A086Q9N4"/>
<organism evidence="3 4">
    <name type="scientific">Toxoplasma gondii VAND</name>
    <dbReference type="NCBI Taxonomy" id="933077"/>
    <lineage>
        <taxon>Eukaryota</taxon>
        <taxon>Sar</taxon>
        <taxon>Alveolata</taxon>
        <taxon>Apicomplexa</taxon>
        <taxon>Conoidasida</taxon>
        <taxon>Coccidia</taxon>
        <taxon>Eucoccidiorida</taxon>
        <taxon>Eimeriorina</taxon>
        <taxon>Sarcocystidae</taxon>
        <taxon>Toxoplasma</taxon>
    </lineage>
</organism>
<gene>
    <name evidence="3" type="ORF">TGVAND_278250</name>
</gene>
<dbReference type="OrthoDB" id="332519at2759"/>
<dbReference type="EMBL" id="AEYJ02000544">
    <property type="protein sequence ID" value="KFH09316.1"/>
    <property type="molecule type" value="Genomic_DNA"/>
</dbReference>
<sequence length="963" mass="104553">MHMKHRHERERQMGNRSTEIASSFLAKTAHTSQSVFPAFIWWRFTQFSSRLFFEAFRRTAASSFPPSSAMTPRPACQLRSLSGGFSRSVCLRSFSRFPPSSPFPSPSTDSSSPSSFSSSSSSSYSSLSDNVSSSSSLTHVHPSSNLLPCPLPIFSSSLVSDVSATSLSVSHNWRNIQCFSSSCSSSVPVTAERCGRAACSPSYSVRLSFSPSSVSSSDSLLSFSPHFHRSSSSSSRSHFHHSSSPSPPSSPARPSCLFCRSSASALRASSCCCAILSSPRPESSLSLLTPGLPRVAAYACSPSCVASSAYSFSSFPSPSRPSSAASLVASLPSLGPHQLAPAARKLLNEGILEPQIWRQLSQRTIAICDELNVEQIALLLKVYALRKLQDFNLFSHLSARLIALAQASSPDSERTCSLASSSFPPSSSSSSSSSSSVLSSSSPSPSPFRGVDLTNILVACGRLLFSDRRLHALLATQLVQVVSELRPKDLVNIAHAYAKLRIADEEFFRLVAKALPPYVYDLTPIALANVCTSFASVGLYEEKLFDAVTAEAERRISEFGGCELLSLLLGLGKMQTALPPNKKRRDGSCISAILRALRGRMGPFGFVQNLQVLESLVLLGHYDSLFIHTKLLPALLARRPTPPGASVSGRPHSPAEAAAAATAETVLGLYLRVLCCLYRLPNLSQTGIQLLQEVAEQMPRCFQRTQIAGMAAALHLLHKLDCHDYDCFSKAEAILLADRVATLRQLRFANVLQLREAFRALGDEEHWGEVLKFLDDVVQETETLVSEARGTEDAHATTGMDRVHGAMKVERRTAVCGDSANDETAHLMRDERTSASDRGPDVLAQKSYLARVTENTFDEQGSRSEEVSFGDSDSVCNTRKPAGSRRPETVEFSRVSDSERESKNELELRPADATQPVRRRDAVVHAHQYSPDGEYTTRPVTLDKHVKKKNRATGGVKPGAEQE</sequence>